<proteinExistence type="predicted"/>
<organism evidence="1 2">
    <name type="scientific">Dreissena polymorpha</name>
    <name type="common">Zebra mussel</name>
    <name type="synonym">Mytilus polymorpha</name>
    <dbReference type="NCBI Taxonomy" id="45954"/>
    <lineage>
        <taxon>Eukaryota</taxon>
        <taxon>Metazoa</taxon>
        <taxon>Spiralia</taxon>
        <taxon>Lophotrochozoa</taxon>
        <taxon>Mollusca</taxon>
        <taxon>Bivalvia</taxon>
        <taxon>Autobranchia</taxon>
        <taxon>Heteroconchia</taxon>
        <taxon>Euheterodonta</taxon>
        <taxon>Imparidentia</taxon>
        <taxon>Neoheterodontei</taxon>
        <taxon>Myida</taxon>
        <taxon>Dreissenoidea</taxon>
        <taxon>Dreissenidae</taxon>
        <taxon>Dreissena</taxon>
    </lineage>
</organism>
<evidence type="ECO:0000313" key="1">
    <source>
        <dbReference type="EMBL" id="KAH3832719.1"/>
    </source>
</evidence>
<dbReference type="EMBL" id="JAIWYP010000004">
    <property type="protein sequence ID" value="KAH3832719.1"/>
    <property type="molecule type" value="Genomic_DNA"/>
</dbReference>
<gene>
    <name evidence="1" type="ORF">DPMN_106013</name>
</gene>
<dbReference type="Proteomes" id="UP000828390">
    <property type="component" value="Unassembled WGS sequence"/>
</dbReference>
<name>A0A9D4K4B2_DREPO</name>
<comment type="caution">
    <text evidence="1">The sequence shown here is derived from an EMBL/GenBank/DDBJ whole genome shotgun (WGS) entry which is preliminary data.</text>
</comment>
<sequence>MEKKRNNPAPLNLPPSVVEVAEKLKGCVRDSMEDELLRGIQVSAEQCTELKNATVNQASNILLGLISGKGELQQAGFTVWSVV</sequence>
<protein>
    <submittedName>
        <fullName evidence="1">Uncharacterized protein</fullName>
    </submittedName>
</protein>
<reference evidence="1" key="2">
    <citation type="submission" date="2020-11" db="EMBL/GenBank/DDBJ databases">
        <authorList>
            <person name="McCartney M.A."/>
            <person name="Auch B."/>
            <person name="Kono T."/>
            <person name="Mallez S."/>
            <person name="Becker A."/>
            <person name="Gohl D.M."/>
            <person name="Silverstein K.A.T."/>
            <person name="Koren S."/>
            <person name="Bechman K.B."/>
            <person name="Herman A."/>
            <person name="Abrahante J.E."/>
            <person name="Garbe J."/>
        </authorList>
    </citation>
    <scope>NUCLEOTIDE SEQUENCE</scope>
    <source>
        <strain evidence="1">Duluth1</strain>
        <tissue evidence="1">Whole animal</tissue>
    </source>
</reference>
<evidence type="ECO:0000313" key="2">
    <source>
        <dbReference type="Proteomes" id="UP000828390"/>
    </source>
</evidence>
<reference evidence="1" key="1">
    <citation type="journal article" date="2019" name="bioRxiv">
        <title>The Genome of the Zebra Mussel, Dreissena polymorpha: A Resource for Invasive Species Research.</title>
        <authorList>
            <person name="McCartney M.A."/>
            <person name="Auch B."/>
            <person name="Kono T."/>
            <person name="Mallez S."/>
            <person name="Zhang Y."/>
            <person name="Obille A."/>
            <person name="Becker A."/>
            <person name="Abrahante J.E."/>
            <person name="Garbe J."/>
            <person name="Badalamenti J.P."/>
            <person name="Herman A."/>
            <person name="Mangelson H."/>
            <person name="Liachko I."/>
            <person name="Sullivan S."/>
            <person name="Sone E.D."/>
            <person name="Koren S."/>
            <person name="Silverstein K.A.T."/>
            <person name="Beckman K.B."/>
            <person name="Gohl D.M."/>
        </authorList>
    </citation>
    <scope>NUCLEOTIDE SEQUENCE</scope>
    <source>
        <strain evidence="1">Duluth1</strain>
        <tissue evidence="1">Whole animal</tissue>
    </source>
</reference>
<dbReference type="AlphaFoldDB" id="A0A9D4K4B2"/>
<accession>A0A9D4K4B2</accession>
<keyword evidence="2" id="KW-1185">Reference proteome</keyword>